<dbReference type="RefSeq" id="WP_380027503.1">
    <property type="nucleotide sequence ID" value="NZ_JBHSHC010000119.1"/>
</dbReference>
<name>A0ABV9Q5T5_9BACL</name>
<proteinExistence type="predicted"/>
<comment type="caution">
    <text evidence="1">The sequence shown here is derived from an EMBL/GenBank/DDBJ whole genome shotgun (WGS) entry which is preliminary data.</text>
</comment>
<organism evidence="1 2">
    <name type="scientific">Effusibacillus consociatus</name>
    <dbReference type="NCBI Taxonomy" id="1117041"/>
    <lineage>
        <taxon>Bacteria</taxon>
        <taxon>Bacillati</taxon>
        <taxon>Bacillota</taxon>
        <taxon>Bacilli</taxon>
        <taxon>Bacillales</taxon>
        <taxon>Alicyclobacillaceae</taxon>
        <taxon>Effusibacillus</taxon>
    </lineage>
</organism>
<dbReference type="InterPro" id="IPR047928">
    <property type="entry name" value="Perm_prefix_1"/>
</dbReference>
<gene>
    <name evidence="1" type="ORF">ACFO8Q_18020</name>
</gene>
<dbReference type="Proteomes" id="UP001596002">
    <property type="component" value="Unassembled WGS sequence"/>
</dbReference>
<dbReference type="EMBL" id="JBHSHC010000119">
    <property type="protein sequence ID" value="MFC4769229.1"/>
    <property type="molecule type" value="Genomic_DNA"/>
</dbReference>
<accession>A0ABV9Q5T5</accession>
<keyword evidence="2" id="KW-1185">Reference proteome</keyword>
<sequence length="55" mass="6466">MQINKEILKGYKNFGNSKEITELKTEMKNHLIDSAKEFQRQGMSEEESVRLYTVT</sequence>
<protein>
    <submittedName>
        <fullName evidence="1">Permease prefix domain 1-containing protein</fullName>
    </submittedName>
</protein>
<evidence type="ECO:0000313" key="1">
    <source>
        <dbReference type="EMBL" id="MFC4769229.1"/>
    </source>
</evidence>
<dbReference type="NCBIfam" id="NF038403">
    <property type="entry name" value="perm_prefix_1"/>
    <property type="match status" value="1"/>
</dbReference>
<reference evidence="2" key="1">
    <citation type="journal article" date="2019" name="Int. J. Syst. Evol. Microbiol.">
        <title>The Global Catalogue of Microorganisms (GCM) 10K type strain sequencing project: providing services to taxonomists for standard genome sequencing and annotation.</title>
        <authorList>
            <consortium name="The Broad Institute Genomics Platform"/>
            <consortium name="The Broad Institute Genome Sequencing Center for Infectious Disease"/>
            <person name="Wu L."/>
            <person name="Ma J."/>
        </authorList>
    </citation>
    <scope>NUCLEOTIDE SEQUENCE [LARGE SCALE GENOMIC DNA]</scope>
    <source>
        <strain evidence="2">WYCCWR 12678</strain>
    </source>
</reference>
<evidence type="ECO:0000313" key="2">
    <source>
        <dbReference type="Proteomes" id="UP001596002"/>
    </source>
</evidence>